<dbReference type="InterPro" id="IPR003117">
    <property type="entry name" value="cAMP_dep_PK_reg_su_I/II_a/b"/>
</dbReference>
<dbReference type="PROSITE" id="PS50096">
    <property type="entry name" value="IQ"/>
    <property type="match status" value="1"/>
</dbReference>
<dbReference type="Gene3D" id="1.20.890.10">
    <property type="entry name" value="cAMP-dependent protein kinase regulatory subunit, dimerization-anchoring domain"/>
    <property type="match status" value="1"/>
</dbReference>
<sequence>MDANLRYKVPDGLRPLLEALARETLRSQPHDIVRFAQLFFDELQHHRKSNPNTDIICDPVAYEMFRTDLQRRYKNDDHEERCASPLDEAATKIQAAFRGHCVSHWNTCLTFIERADAFMPCNEQKKLI</sequence>
<protein>
    <submittedName>
        <fullName evidence="2">IQ calmodulin-binding domain-containing protein family protein</fullName>
    </submittedName>
</protein>
<dbReference type="Pfam" id="PF02197">
    <property type="entry name" value="RIIa"/>
    <property type="match status" value="1"/>
</dbReference>
<dbReference type="PANTHER" id="PTHR10699:SF11">
    <property type="entry name" value="IGLOO, ISOFORM A"/>
    <property type="match status" value="1"/>
</dbReference>
<dbReference type="PANTHER" id="PTHR10699">
    <property type="entry name" value="NEUROMODULIN"/>
    <property type="match status" value="1"/>
</dbReference>
<accession>A0AAN8FQ53</accession>
<feature type="domain" description="RIIa" evidence="1">
    <location>
        <begin position="11"/>
        <end position="48"/>
    </location>
</feature>
<dbReference type="SMART" id="SM00394">
    <property type="entry name" value="RIIa"/>
    <property type="match status" value="1"/>
</dbReference>
<dbReference type="SUPFAM" id="SSF47391">
    <property type="entry name" value="Dimerization-anchoring domain of cAMP-dependent PK regulatory subunit"/>
    <property type="match status" value="1"/>
</dbReference>
<evidence type="ECO:0000313" key="3">
    <source>
        <dbReference type="Proteomes" id="UP001331761"/>
    </source>
</evidence>
<keyword evidence="3" id="KW-1185">Reference proteome</keyword>
<evidence type="ECO:0000259" key="1">
    <source>
        <dbReference type="SMART" id="SM00394"/>
    </source>
</evidence>
<comment type="caution">
    <text evidence="2">The sequence shown here is derived from an EMBL/GenBank/DDBJ whole genome shotgun (WGS) entry which is preliminary data.</text>
</comment>
<name>A0AAN8FQ53_TRICO</name>
<dbReference type="GO" id="GO:0005516">
    <property type="term" value="F:calmodulin binding"/>
    <property type="evidence" value="ECO:0007669"/>
    <property type="project" value="TreeGrafter"/>
</dbReference>
<evidence type="ECO:0000313" key="2">
    <source>
        <dbReference type="EMBL" id="KAK5978597.1"/>
    </source>
</evidence>
<dbReference type="Proteomes" id="UP001331761">
    <property type="component" value="Unassembled WGS sequence"/>
</dbReference>
<dbReference type="InterPro" id="IPR047579">
    <property type="entry name" value="DD_CABYR_SP17"/>
</dbReference>
<dbReference type="CDD" id="cd12100">
    <property type="entry name" value="DD_CABYR_SP17"/>
    <property type="match status" value="1"/>
</dbReference>
<dbReference type="AlphaFoldDB" id="A0AAN8FQ53"/>
<reference evidence="2 3" key="1">
    <citation type="submission" date="2019-10" db="EMBL/GenBank/DDBJ databases">
        <title>Assembly and Annotation for the nematode Trichostrongylus colubriformis.</title>
        <authorList>
            <person name="Martin J."/>
        </authorList>
    </citation>
    <scope>NUCLEOTIDE SEQUENCE [LARGE SCALE GENOMIC DNA]</scope>
    <source>
        <strain evidence="2">G859</strain>
        <tissue evidence="2">Whole worm</tissue>
    </source>
</reference>
<organism evidence="2 3">
    <name type="scientific">Trichostrongylus colubriformis</name>
    <name type="common">Black scour worm</name>
    <dbReference type="NCBI Taxonomy" id="6319"/>
    <lineage>
        <taxon>Eukaryota</taxon>
        <taxon>Metazoa</taxon>
        <taxon>Ecdysozoa</taxon>
        <taxon>Nematoda</taxon>
        <taxon>Chromadorea</taxon>
        <taxon>Rhabditida</taxon>
        <taxon>Rhabditina</taxon>
        <taxon>Rhabditomorpha</taxon>
        <taxon>Strongyloidea</taxon>
        <taxon>Trichostrongylidae</taxon>
        <taxon>Trichostrongylus</taxon>
    </lineage>
</organism>
<proteinExistence type="predicted"/>
<dbReference type="EMBL" id="WIXE01009241">
    <property type="protein sequence ID" value="KAK5978597.1"/>
    <property type="molecule type" value="Genomic_DNA"/>
</dbReference>
<gene>
    <name evidence="2" type="ORF">GCK32_002555</name>
</gene>